<comment type="caution">
    <text evidence="21">The sequence shown here is derived from an EMBL/GenBank/DDBJ whole genome shotgun (WGS) entry which is preliminary data.</text>
</comment>
<evidence type="ECO:0000313" key="22">
    <source>
        <dbReference type="Proteomes" id="UP000245609"/>
    </source>
</evidence>
<dbReference type="EC" id="3.2.1.39" evidence="5"/>
<keyword evidence="10" id="KW-0378">Hydrolase</keyword>
<proteinExistence type="inferred from homology"/>
<dbReference type="PANTHER" id="PTHR16631:SF17">
    <property type="entry name" value="GLUCAN ENDO-1,3-BETA-GLUCOSIDASE BTGC"/>
    <property type="match status" value="1"/>
</dbReference>
<keyword evidence="15" id="KW-0624">Polysaccharide degradation</keyword>
<evidence type="ECO:0000256" key="1">
    <source>
        <dbReference type="ARBA" id="ARBA00000382"/>
    </source>
</evidence>
<keyword evidence="8" id="KW-0964">Secreted</keyword>
<evidence type="ECO:0000256" key="10">
    <source>
        <dbReference type="ARBA" id="ARBA00022801"/>
    </source>
</evidence>
<dbReference type="EMBL" id="MBFS01000636">
    <property type="protein sequence ID" value="PVV02056.1"/>
    <property type="molecule type" value="Genomic_DNA"/>
</dbReference>
<dbReference type="Proteomes" id="UP000245609">
    <property type="component" value="Unassembled WGS sequence"/>
</dbReference>
<name>A0A2T9ZBU7_9FUNG</name>
<dbReference type="InterPro" id="IPR000490">
    <property type="entry name" value="Glyco_hydro_17"/>
</dbReference>
<evidence type="ECO:0000256" key="4">
    <source>
        <dbReference type="ARBA" id="ARBA00008773"/>
    </source>
</evidence>
<comment type="subcellular location">
    <subcellularLocation>
        <location evidence="3">Cell membrane</location>
        <topology evidence="3">Single-pass type II membrane protein</topology>
    </subcellularLocation>
    <subcellularLocation>
        <location evidence="2">Secreted</location>
        <location evidence="2">Cell wall</location>
    </subcellularLocation>
</comment>
<dbReference type="PANTHER" id="PTHR16631">
    <property type="entry name" value="GLUCAN 1,3-BETA-GLUCOSIDASE"/>
    <property type="match status" value="1"/>
</dbReference>
<keyword evidence="7" id="KW-0134">Cell wall</keyword>
<comment type="catalytic activity">
    <reaction evidence="1">
        <text>Hydrolysis of (1-&gt;3)-beta-D-glucosidic linkages in (1-&gt;3)-beta-D-glucans.</text>
        <dbReference type="EC" id="3.2.1.39"/>
    </reaction>
</comment>
<evidence type="ECO:0000256" key="16">
    <source>
        <dbReference type="ARBA" id="ARBA00037649"/>
    </source>
</evidence>
<dbReference type="STRING" id="133381.A0A2T9ZBU7"/>
<evidence type="ECO:0000256" key="15">
    <source>
        <dbReference type="ARBA" id="ARBA00023326"/>
    </source>
</evidence>
<dbReference type="GO" id="GO:0009986">
    <property type="term" value="C:cell surface"/>
    <property type="evidence" value="ECO:0007669"/>
    <property type="project" value="TreeGrafter"/>
</dbReference>
<evidence type="ECO:0000256" key="7">
    <source>
        <dbReference type="ARBA" id="ARBA00022512"/>
    </source>
</evidence>
<evidence type="ECO:0000256" key="2">
    <source>
        <dbReference type="ARBA" id="ARBA00004191"/>
    </source>
</evidence>
<comment type="function">
    <text evidence="16">Glucanases play a role in cell expansion during growth, in cell-cell fusion during mating, and in spore release during sporulation. This enzyme may be involved in beta-glucan degradation. Active on laminarin and lichenan.</text>
</comment>
<organism evidence="21 22">
    <name type="scientific">Smittium megazygosporum</name>
    <dbReference type="NCBI Taxonomy" id="133381"/>
    <lineage>
        <taxon>Eukaryota</taxon>
        <taxon>Fungi</taxon>
        <taxon>Fungi incertae sedis</taxon>
        <taxon>Zoopagomycota</taxon>
        <taxon>Kickxellomycotina</taxon>
        <taxon>Harpellomycetes</taxon>
        <taxon>Harpellales</taxon>
        <taxon>Legeriomycetaceae</taxon>
        <taxon>Smittium</taxon>
    </lineage>
</organism>
<evidence type="ECO:0000313" key="21">
    <source>
        <dbReference type="EMBL" id="PVV02056.1"/>
    </source>
</evidence>
<keyword evidence="9" id="KW-0732">Signal</keyword>
<dbReference type="InterPro" id="IPR017853">
    <property type="entry name" value="GH"/>
</dbReference>
<dbReference type="Gene3D" id="3.20.20.80">
    <property type="entry name" value="Glycosidases"/>
    <property type="match status" value="1"/>
</dbReference>
<evidence type="ECO:0000256" key="18">
    <source>
        <dbReference type="ARBA" id="ARBA00043078"/>
    </source>
</evidence>
<sequence length="371" mass="40683">MSVVTAATRFNALNYNPKRPNGSCPTVDDVRQDLIVLSKYTDTLRIYSIKDCNQGEPVLRAMEGTSWKLQLGMWVGTDDTAYNADKAELIRLSGVFDLSKNVKALIVGSEASYRKDQTTAQVAAKVREMRGVLSDLKLQSIPISVSETWPFYDQNLIDAVDYINVHVFPFWEGSTIQESNDVLFGHLYDLRNIAKGKKIVVGETGWPTSGDNYGDAVPSLSNSLTFMGQFICRANKENFDYSYFTSFDTPWASTNNASNVESHWGIIEGDYKTPKFQGDDWFSCDSVLRELESQSDLHSSSSSSASSSSLKPTGTSNSSSTGTSTASEKSDDSVSAGSSSSKSSATLSTTLSFQNLLVFLFSLYISCALFI</sequence>
<comment type="similarity">
    <text evidence="4 19">Belongs to the glycosyl hydrolase 17 family.</text>
</comment>
<dbReference type="GO" id="GO:0071555">
    <property type="term" value="P:cell wall organization"/>
    <property type="evidence" value="ECO:0007669"/>
    <property type="project" value="UniProtKB-KW"/>
</dbReference>
<keyword evidence="22" id="KW-1185">Reference proteome</keyword>
<dbReference type="OrthoDB" id="77201at2759"/>
<dbReference type="Pfam" id="PF00332">
    <property type="entry name" value="Glyco_hydro_17"/>
    <property type="match status" value="1"/>
</dbReference>
<evidence type="ECO:0000256" key="14">
    <source>
        <dbReference type="ARBA" id="ARBA00023316"/>
    </source>
</evidence>
<evidence type="ECO:0000256" key="12">
    <source>
        <dbReference type="ARBA" id="ARBA00023180"/>
    </source>
</evidence>
<evidence type="ECO:0000256" key="19">
    <source>
        <dbReference type="RuleBase" id="RU004335"/>
    </source>
</evidence>
<evidence type="ECO:0000256" key="11">
    <source>
        <dbReference type="ARBA" id="ARBA00023136"/>
    </source>
</evidence>
<dbReference type="GO" id="GO:0005886">
    <property type="term" value="C:plasma membrane"/>
    <property type="evidence" value="ECO:0007669"/>
    <property type="project" value="UniProtKB-SubCell"/>
</dbReference>
<dbReference type="InterPro" id="IPR050732">
    <property type="entry name" value="Beta-glucan_modifiers"/>
</dbReference>
<evidence type="ECO:0000256" key="8">
    <source>
        <dbReference type="ARBA" id="ARBA00022525"/>
    </source>
</evidence>
<keyword evidence="13" id="KW-0119">Carbohydrate metabolism</keyword>
<evidence type="ECO:0000256" key="9">
    <source>
        <dbReference type="ARBA" id="ARBA00022729"/>
    </source>
</evidence>
<dbReference type="GO" id="GO:0009277">
    <property type="term" value="C:fungal-type cell wall"/>
    <property type="evidence" value="ECO:0007669"/>
    <property type="project" value="TreeGrafter"/>
</dbReference>
<evidence type="ECO:0000256" key="17">
    <source>
        <dbReference type="ARBA" id="ARBA00042373"/>
    </source>
</evidence>
<keyword evidence="11" id="KW-0472">Membrane</keyword>
<protein>
    <recommendedName>
        <fullName evidence="5">glucan endo-1,3-beta-D-glucosidase</fullName>
        <ecNumber evidence="5">3.2.1.39</ecNumber>
    </recommendedName>
    <alternativeName>
        <fullName evidence="18">Endo-1,3-beta-glucanase btgC</fullName>
    </alternativeName>
    <alternativeName>
        <fullName evidence="17">Laminarinase btgC</fullName>
    </alternativeName>
</protein>
<accession>A0A2T9ZBU7</accession>
<keyword evidence="6" id="KW-1003">Cell membrane</keyword>
<evidence type="ECO:0000256" key="13">
    <source>
        <dbReference type="ARBA" id="ARBA00023277"/>
    </source>
</evidence>
<dbReference type="GO" id="GO:0042973">
    <property type="term" value="F:glucan endo-1,3-beta-D-glucosidase activity"/>
    <property type="evidence" value="ECO:0007669"/>
    <property type="project" value="UniProtKB-EC"/>
</dbReference>
<feature type="region of interest" description="Disordered" evidence="20">
    <location>
        <begin position="295"/>
        <end position="344"/>
    </location>
</feature>
<reference evidence="21 22" key="1">
    <citation type="journal article" date="2018" name="MBio">
        <title>Comparative Genomics Reveals the Core Gene Toolbox for the Fungus-Insect Symbiosis.</title>
        <authorList>
            <person name="Wang Y."/>
            <person name="Stata M."/>
            <person name="Wang W."/>
            <person name="Stajich J.E."/>
            <person name="White M.M."/>
            <person name="Moncalvo J.M."/>
        </authorList>
    </citation>
    <scope>NUCLEOTIDE SEQUENCE [LARGE SCALE GENOMIC DNA]</scope>
    <source>
        <strain evidence="21 22">SC-DP-2</strain>
    </source>
</reference>
<evidence type="ECO:0000256" key="3">
    <source>
        <dbReference type="ARBA" id="ARBA00004401"/>
    </source>
</evidence>
<dbReference type="SUPFAM" id="SSF51445">
    <property type="entry name" value="(Trans)glycosidases"/>
    <property type="match status" value="1"/>
</dbReference>
<evidence type="ECO:0000256" key="20">
    <source>
        <dbReference type="SAM" id="MobiDB-lite"/>
    </source>
</evidence>
<evidence type="ECO:0000256" key="5">
    <source>
        <dbReference type="ARBA" id="ARBA00012780"/>
    </source>
</evidence>
<keyword evidence="12" id="KW-0325">Glycoprotein</keyword>
<dbReference type="GO" id="GO:0000272">
    <property type="term" value="P:polysaccharide catabolic process"/>
    <property type="evidence" value="ECO:0007669"/>
    <property type="project" value="UniProtKB-KW"/>
</dbReference>
<evidence type="ECO:0000256" key="6">
    <source>
        <dbReference type="ARBA" id="ARBA00022475"/>
    </source>
</evidence>
<gene>
    <name evidence="21" type="ORF">BB560_003501</name>
</gene>
<keyword evidence="14" id="KW-0961">Cell wall biogenesis/degradation</keyword>
<dbReference type="AlphaFoldDB" id="A0A2T9ZBU7"/>
<dbReference type="GO" id="GO:0005576">
    <property type="term" value="C:extracellular region"/>
    <property type="evidence" value="ECO:0007669"/>
    <property type="project" value="TreeGrafter"/>
</dbReference>